<dbReference type="Pfam" id="PF03551">
    <property type="entry name" value="PadR"/>
    <property type="match status" value="1"/>
</dbReference>
<accession>F8U8X0</accession>
<protein>
    <submittedName>
        <fullName evidence="2">Transcriptional regulator PadR-like family protein</fullName>
    </submittedName>
</protein>
<name>F8U8X0_9ZZZZ</name>
<sequence length="180" mass="20412">MTTRRRKLSELEGISLGIIYKQQPCTAYRIRSELKEAPSSHWRASAGSLYPLLVRLEAEGLVASTTDKNDGRGRKLLKVTPQGRQSLKAWVMAGADQQLISSVTDPIRSRTFFLNVLAAPKRREYLDNLIVLTESYLSETKDHLEQKKMTGELFDYLGSLGAMKVTEARLDWLRVVRKQS</sequence>
<organism evidence="2">
    <name type="scientific">uncultured microorganism</name>
    <dbReference type="NCBI Taxonomy" id="358574"/>
    <lineage>
        <taxon>unclassified sequences</taxon>
        <taxon>environmental samples</taxon>
    </lineage>
</organism>
<dbReference type="PANTHER" id="PTHR43252">
    <property type="entry name" value="TRANSCRIPTIONAL REGULATOR YQJI"/>
    <property type="match status" value="1"/>
</dbReference>
<feature type="domain" description="Transcription regulator PadR N-terminal" evidence="1">
    <location>
        <begin position="16"/>
        <end position="88"/>
    </location>
</feature>
<dbReference type="SUPFAM" id="SSF46785">
    <property type="entry name" value="Winged helix' DNA-binding domain"/>
    <property type="match status" value="1"/>
</dbReference>
<dbReference type="InterPro" id="IPR036388">
    <property type="entry name" value="WH-like_DNA-bd_sf"/>
</dbReference>
<evidence type="ECO:0000313" key="2">
    <source>
        <dbReference type="EMBL" id="AEJ31929.1"/>
    </source>
</evidence>
<dbReference type="PANTHER" id="PTHR43252:SF2">
    <property type="entry name" value="TRANSCRIPTION REGULATOR, PADR-LIKE FAMILY"/>
    <property type="match status" value="1"/>
</dbReference>
<dbReference type="InterPro" id="IPR036390">
    <property type="entry name" value="WH_DNA-bd_sf"/>
</dbReference>
<proteinExistence type="predicted"/>
<reference evidence="2" key="2">
    <citation type="journal article" date="2016" name="Gene">
        <title>Identification and characterization of a chitin deacetylase from a metagenomic library of deep-sea sediments of the Arctic Ocean.</title>
        <authorList>
            <person name="Liu J."/>
            <person name="Jia Z."/>
            <person name="Li S."/>
            <person name="Li Y."/>
            <person name="You Q."/>
            <person name="Zhang C."/>
            <person name="Zheng X."/>
            <person name="Xiong G."/>
            <person name="Zhao J."/>
            <person name="Qi C."/>
            <person name="Yang J."/>
        </authorList>
    </citation>
    <scope>NUCLEOTIDE SEQUENCE</scope>
</reference>
<dbReference type="InterPro" id="IPR005149">
    <property type="entry name" value="Tscrpt_reg_PadR_N"/>
</dbReference>
<evidence type="ECO:0000259" key="1">
    <source>
        <dbReference type="Pfam" id="PF03551"/>
    </source>
</evidence>
<dbReference type="EMBL" id="JF737992">
    <property type="protein sequence ID" value="AEJ31929.1"/>
    <property type="molecule type" value="Genomic_DNA"/>
</dbReference>
<dbReference type="AlphaFoldDB" id="F8U8X0"/>
<reference evidence="2" key="1">
    <citation type="submission" date="2011-03" db="EMBL/GenBank/DDBJ databases">
        <title>Construction and preliminary analysis of metagenomic library of Arctic deep-sea sediment.</title>
        <authorList>
            <person name="Jia J.Z."/>
        </authorList>
    </citation>
    <scope>NUCLEOTIDE SEQUENCE</scope>
</reference>
<dbReference type="Gene3D" id="1.10.10.10">
    <property type="entry name" value="Winged helix-like DNA-binding domain superfamily/Winged helix DNA-binding domain"/>
    <property type="match status" value="1"/>
</dbReference>